<keyword evidence="2" id="KW-0812">Transmembrane</keyword>
<evidence type="ECO:0000313" key="3">
    <source>
        <dbReference type="EMBL" id="KPJ00391.1"/>
    </source>
</evidence>
<protein>
    <submittedName>
        <fullName evidence="3">Uncharacterized protein</fullName>
    </submittedName>
</protein>
<evidence type="ECO:0000313" key="4">
    <source>
        <dbReference type="Proteomes" id="UP000053268"/>
    </source>
</evidence>
<evidence type="ECO:0000256" key="1">
    <source>
        <dbReference type="SAM" id="MobiDB-lite"/>
    </source>
</evidence>
<keyword evidence="2" id="KW-0472">Membrane</keyword>
<feature type="compositionally biased region" description="Polar residues" evidence="1">
    <location>
        <begin position="11"/>
        <end position="20"/>
    </location>
</feature>
<feature type="region of interest" description="Disordered" evidence="1">
    <location>
        <begin position="27"/>
        <end position="49"/>
    </location>
</feature>
<evidence type="ECO:0000256" key="2">
    <source>
        <dbReference type="SAM" id="Phobius"/>
    </source>
</evidence>
<feature type="compositionally biased region" description="Basic and acidic residues" evidence="1">
    <location>
        <begin position="1"/>
        <end position="10"/>
    </location>
</feature>
<dbReference type="Proteomes" id="UP000053268">
    <property type="component" value="Unassembled WGS sequence"/>
</dbReference>
<proteinExistence type="predicted"/>
<gene>
    <name evidence="3" type="ORF">RR46_06981</name>
</gene>
<feature type="region of interest" description="Disordered" evidence="1">
    <location>
        <begin position="1"/>
        <end position="20"/>
    </location>
</feature>
<accession>A0A194QAE9</accession>
<keyword evidence="2" id="KW-1133">Transmembrane helix</keyword>
<dbReference type="AlphaFoldDB" id="A0A194QAE9"/>
<feature type="transmembrane region" description="Helical" evidence="2">
    <location>
        <begin position="65"/>
        <end position="87"/>
    </location>
</feature>
<sequence length="629" mass="71683">MFQYEYEKRPPSSTSCDSRATMTTSWGTYTSGTTPPMVNDRARRPLPPRPVCDRIPTKTSVPLKVWIIASASCFAVCAALVLATVVITKWGATETYNTHQVYEAPEPVYSNPRSDPRKTIIKTTTDEIHTTTELDNEIHDPIIQKLSIFKNIVSNRDNKKTTSLVSKPQLHPIHDTSLHHAEKKIEKKDQAKYTQQKLPEFIPKLPEIDNRQTLIGYRRYETDYEEYFNDDNLYEDYMESNTMTNYLIEKVQELHDWITSDPDFDVNVTKKRESNNHFGQVLKALNDSIVEGNISKIMSKLKEIYLSDNKTQVNKKVILSNSTDLLSFGILTLDVMLLHNIQLMAWENQEAARVKMLKDPEVFAFNALFLEPGKVEAKKNEIYQQEMIAKRQNRPETAEEFDFGKNLLDNVLEIGLSTARAAIHLGRAYKNTKKRQNRPETAEEFDFGKNLLDNVLEIGLSTARAAIHLGRAYKNTKQVLAQLSNKENLNTNIQNQLARNIDGNTQALNHLQTSFNKNDSSSVTSNNTQVYTDLDCVWYLYCRNLIATAKLNAPYGTMARINGLALRMLTGELSTDRAFDTMLYEALTGWTELKCQDMFPRCSKVNAASVVMDTIVQSTKNMLANKTLK</sequence>
<name>A0A194QAE9_PAPXU</name>
<dbReference type="EMBL" id="KQ459463">
    <property type="protein sequence ID" value="KPJ00391.1"/>
    <property type="molecule type" value="Genomic_DNA"/>
</dbReference>
<organism evidence="3 4">
    <name type="scientific">Papilio xuthus</name>
    <name type="common">Asian swallowtail butterfly</name>
    <dbReference type="NCBI Taxonomy" id="66420"/>
    <lineage>
        <taxon>Eukaryota</taxon>
        <taxon>Metazoa</taxon>
        <taxon>Ecdysozoa</taxon>
        <taxon>Arthropoda</taxon>
        <taxon>Hexapoda</taxon>
        <taxon>Insecta</taxon>
        <taxon>Pterygota</taxon>
        <taxon>Neoptera</taxon>
        <taxon>Endopterygota</taxon>
        <taxon>Lepidoptera</taxon>
        <taxon>Glossata</taxon>
        <taxon>Ditrysia</taxon>
        <taxon>Papilionoidea</taxon>
        <taxon>Papilionidae</taxon>
        <taxon>Papilioninae</taxon>
        <taxon>Papilio</taxon>
    </lineage>
</organism>
<keyword evidence="4" id="KW-1185">Reference proteome</keyword>
<reference evidence="3 4" key="1">
    <citation type="journal article" date="2015" name="Nat. Commun.">
        <title>Outbred genome sequencing and CRISPR/Cas9 gene editing in butterflies.</title>
        <authorList>
            <person name="Li X."/>
            <person name="Fan D."/>
            <person name="Zhang W."/>
            <person name="Liu G."/>
            <person name="Zhang L."/>
            <person name="Zhao L."/>
            <person name="Fang X."/>
            <person name="Chen L."/>
            <person name="Dong Y."/>
            <person name="Chen Y."/>
            <person name="Ding Y."/>
            <person name="Zhao R."/>
            <person name="Feng M."/>
            <person name="Zhu Y."/>
            <person name="Feng Y."/>
            <person name="Jiang X."/>
            <person name="Zhu D."/>
            <person name="Xiang H."/>
            <person name="Feng X."/>
            <person name="Li S."/>
            <person name="Wang J."/>
            <person name="Zhang G."/>
            <person name="Kronforst M.R."/>
            <person name="Wang W."/>
        </authorList>
    </citation>
    <scope>NUCLEOTIDE SEQUENCE [LARGE SCALE GENOMIC DNA]</scope>
    <source>
        <strain evidence="3">Ya'a_city_454_Px</strain>
        <tissue evidence="3">Whole body</tissue>
    </source>
</reference>